<protein>
    <submittedName>
        <fullName evidence="3">YCII-related domain protein</fullName>
    </submittedName>
</protein>
<dbReference type="PANTHER" id="PTHR35174">
    <property type="entry name" value="BLL7171 PROTEIN-RELATED"/>
    <property type="match status" value="1"/>
</dbReference>
<dbReference type="SUPFAM" id="SSF54909">
    <property type="entry name" value="Dimeric alpha+beta barrel"/>
    <property type="match status" value="1"/>
</dbReference>
<dbReference type="Proteomes" id="UP000318704">
    <property type="component" value="Chromosome"/>
</dbReference>
<gene>
    <name evidence="3" type="ORF">V144x_43020</name>
</gene>
<accession>A0A517W0L2</accession>
<dbReference type="EMBL" id="CP037920">
    <property type="protein sequence ID" value="QDT98794.1"/>
    <property type="molecule type" value="Genomic_DNA"/>
</dbReference>
<dbReference type="InterPro" id="IPR005545">
    <property type="entry name" value="YCII"/>
</dbReference>
<evidence type="ECO:0000259" key="2">
    <source>
        <dbReference type="Pfam" id="PF03795"/>
    </source>
</evidence>
<dbReference type="PANTHER" id="PTHR35174:SF3">
    <property type="entry name" value="BLL7171 PROTEIN"/>
    <property type="match status" value="1"/>
</dbReference>
<dbReference type="Gene3D" id="3.30.70.1060">
    <property type="entry name" value="Dimeric alpha+beta barrel"/>
    <property type="match status" value="1"/>
</dbReference>
<sequence>MKFVCLGYIDEAKWDEMSENEQSAFINECFTYDDELRRGSHFLGGQGLQSSQNAVTLRWQGEQAMVVDGPFSETKEQLGGILFLEARDLNHAITLMSKHPMVRGGAFEIRPADEKINAMIEERSSQSFSS</sequence>
<reference evidence="3 4" key="1">
    <citation type="submission" date="2019-03" db="EMBL/GenBank/DDBJ databases">
        <title>Deep-cultivation of Planctomycetes and their phenomic and genomic characterization uncovers novel biology.</title>
        <authorList>
            <person name="Wiegand S."/>
            <person name="Jogler M."/>
            <person name="Boedeker C."/>
            <person name="Pinto D."/>
            <person name="Vollmers J."/>
            <person name="Rivas-Marin E."/>
            <person name="Kohn T."/>
            <person name="Peeters S.H."/>
            <person name="Heuer A."/>
            <person name="Rast P."/>
            <person name="Oberbeckmann S."/>
            <person name="Bunk B."/>
            <person name="Jeske O."/>
            <person name="Meyerdierks A."/>
            <person name="Storesund J.E."/>
            <person name="Kallscheuer N."/>
            <person name="Luecker S."/>
            <person name="Lage O.M."/>
            <person name="Pohl T."/>
            <person name="Merkel B.J."/>
            <person name="Hornburger P."/>
            <person name="Mueller R.-W."/>
            <person name="Bruemmer F."/>
            <person name="Labrenz M."/>
            <person name="Spormann A.M."/>
            <person name="Op den Camp H."/>
            <person name="Overmann J."/>
            <person name="Amann R."/>
            <person name="Jetten M.S.M."/>
            <person name="Mascher T."/>
            <person name="Medema M.H."/>
            <person name="Devos D.P."/>
            <person name="Kaster A.-K."/>
            <person name="Ovreas L."/>
            <person name="Rohde M."/>
            <person name="Galperin M.Y."/>
            <person name="Jogler C."/>
        </authorList>
    </citation>
    <scope>NUCLEOTIDE SEQUENCE [LARGE SCALE GENOMIC DNA]</scope>
    <source>
        <strain evidence="3 4">V144</strain>
    </source>
</reference>
<feature type="domain" description="YCII-related" evidence="2">
    <location>
        <begin position="1"/>
        <end position="111"/>
    </location>
</feature>
<evidence type="ECO:0000313" key="3">
    <source>
        <dbReference type="EMBL" id="QDT98794.1"/>
    </source>
</evidence>
<dbReference type="KEGG" id="gaw:V144x_43020"/>
<dbReference type="Pfam" id="PF03795">
    <property type="entry name" value="YCII"/>
    <property type="match status" value="1"/>
</dbReference>
<comment type="similarity">
    <text evidence="1">Belongs to the YciI family.</text>
</comment>
<evidence type="ECO:0000313" key="4">
    <source>
        <dbReference type="Proteomes" id="UP000318704"/>
    </source>
</evidence>
<evidence type="ECO:0000256" key="1">
    <source>
        <dbReference type="ARBA" id="ARBA00007689"/>
    </source>
</evidence>
<dbReference type="AlphaFoldDB" id="A0A517W0L2"/>
<dbReference type="InterPro" id="IPR011008">
    <property type="entry name" value="Dimeric_a/b-barrel"/>
</dbReference>
<proteinExistence type="inferred from homology"/>
<organism evidence="3 4">
    <name type="scientific">Gimesia aquarii</name>
    <dbReference type="NCBI Taxonomy" id="2527964"/>
    <lineage>
        <taxon>Bacteria</taxon>
        <taxon>Pseudomonadati</taxon>
        <taxon>Planctomycetota</taxon>
        <taxon>Planctomycetia</taxon>
        <taxon>Planctomycetales</taxon>
        <taxon>Planctomycetaceae</taxon>
        <taxon>Gimesia</taxon>
    </lineage>
</organism>
<name>A0A517W0L2_9PLAN</name>